<protein>
    <recommendedName>
        <fullName evidence="4">Glycoside hydrolase family 5 domain-containing protein</fullName>
    </recommendedName>
</protein>
<feature type="transmembrane region" description="Helical" evidence="1">
    <location>
        <begin position="248"/>
        <end position="270"/>
    </location>
</feature>
<feature type="transmembrane region" description="Helical" evidence="1">
    <location>
        <begin position="77"/>
        <end position="95"/>
    </location>
</feature>
<feature type="transmembrane region" description="Helical" evidence="1">
    <location>
        <begin position="189"/>
        <end position="208"/>
    </location>
</feature>
<sequence length="874" mass="95031">MDLQSPFPRFEPSRGVTFDRSLLALAVLVSLLLVETFSGALRFYADQSGLSALVYLPKVACMVAVAWELITRPQQRGLWLLLLLALASLLVGHLHGAEWKAGAFSVFIYAPLLFGLLCGSYLEMHRKTVGWVIAFCLAASLAGIALDLLTTVSWKGYTYSMGGVEISGNRAWSAYGLDRIAGFSRMSSSLAIMLAIFSLYLGSFRLPLLLRGLIYLVALAGIVLTTNKSSAGAFLVALVVMSFARQRLAFLLAALVVVLGALALPLYGLLVGVDPYVVSSSGDSLIGSMVDRLVSTWPNLIRVIDYNGWTYTGAGLGMTGSAYGAFPIFGVEQLAVADNSLLYLWCLFGVAGVALYVLALPMLMRLQRQPGGEARALLGIAYCVLLVGWTSDVLEAQVPSLFLGLAIGRALRLPDEAITPPAPQAWRLQGVGRVLSLLLGGAVLLGMAGHSPSALAKETATADLGEAEFIVGASTHQNERPGNRDGINRLAAEAGIRSFRDDAFWSSVEVRPGVLSIPASWRAQMRSTRALGIDTLLILGLENQFYGSRKPRDDATRDAFLRYVRHVVRSFKGQVAIYEVWNEWDVENPTDKDFSDDYLTLVRATAKVIREEDPKAKVIAGAVTLRGIRQGFAERLLTGGLLEVADGLSLHPSVYCEGELSTPENWLEWFKGVDQRFEQVAGKPVPMYFTEFSWPAHDGACGISRERQAAYLARAYFLLRSLPNVKGSWWYDLVDDGIDRRDMEHNFGLLGASGQAKPAYHAMASVAGIIGHYRFVGRVPSQDPDVYLLRFAKAGDEVLVAWTLGHEQNLKITSQPSGSDTIWRLRDFDGVSTSQGRKVPWDCPEGGGACQASIPIDSAPTLLRSASGYQLSLR</sequence>
<dbReference type="RefSeq" id="WP_254475382.1">
    <property type="nucleotide sequence ID" value="NZ_CP113432.1"/>
</dbReference>
<accession>A0ABY6ZYJ3</accession>
<dbReference type="InterPro" id="IPR017853">
    <property type="entry name" value="GH"/>
</dbReference>
<evidence type="ECO:0008006" key="4">
    <source>
        <dbReference type="Google" id="ProtNLM"/>
    </source>
</evidence>
<dbReference type="PANTHER" id="PTHR12631:SF10">
    <property type="entry name" value="BETA-XYLOSIDASE-LIKE PROTEIN-RELATED"/>
    <property type="match status" value="1"/>
</dbReference>
<feature type="transmembrane region" description="Helical" evidence="1">
    <location>
        <begin position="21"/>
        <end position="44"/>
    </location>
</feature>
<name>A0ABY6ZYJ3_9PSED</name>
<feature type="transmembrane region" description="Helical" evidence="1">
    <location>
        <begin position="376"/>
        <end position="394"/>
    </location>
</feature>
<feature type="transmembrane region" description="Helical" evidence="1">
    <location>
        <begin position="214"/>
        <end position="241"/>
    </location>
</feature>
<reference evidence="2" key="1">
    <citation type="submission" date="2022-11" db="EMBL/GenBank/DDBJ databases">
        <title>Pseudomonas triclosanedens sp. nov., a triclosan degrader isolated from activated sludge.</title>
        <authorList>
            <person name="Yin Y."/>
            <person name="Lu Z."/>
        </authorList>
    </citation>
    <scope>NUCLEOTIDE SEQUENCE</scope>
    <source>
        <strain evidence="2">ZM23</strain>
    </source>
</reference>
<keyword evidence="1" id="KW-0472">Membrane</keyword>
<keyword evidence="3" id="KW-1185">Reference proteome</keyword>
<dbReference type="EMBL" id="CP113432">
    <property type="protein sequence ID" value="WAI49406.1"/>
    <property type="molecule type" value="Genomic_DNA"/>
</dbReference>
<evidence type="ECO:0000313" key="2">
    <source>
        <dbReference type="EMBL" id="WAI49406.1"/>
    </source>
</evidence>
<evidence type="ECO:0000256" key="1">
    <source>
        <dbReference type="SAM" id="Phobius"/>
    </source>
</evidence>
<dbReference type="Gene3D" id="3.20.20.80">
    <property type="entry name" value="Glycosidases"/>
    <property type="match status" value="1"/>
</dbReference>
<evidence type="ECO:0000313" key="3">
    <source>
        <dbReference type="Proteomes" id="UP001163624"/>
    </source>
</evidence>
<feature type="transmembrane region" description="Helical" evidence="1">
    <location>
        <begin position="101"/>
        <end position="122"/>
    </location>
</feature>
<dbReference type="SUPFAM" id="SSF51445">
    <property type="entry name" value="(Trans)glycosidases"/>
    <property type="match status" value="1"/>
</dbReference>
<dbReference type="Proteomes" id="UP001163624">
    <property type="component" value="Chromosome"/>
</dbReference>
<organism evidence="2 3">
    <name type="scientific">Pseudomonas triclosanedens</name>
    <dbReference type="NCBI Taxonomy" id="2961893"/>
    <lineage>
        <taxon>Bacteria</taxon>
        <taxon>Pseudomonadati</taxon>
        <taxon>Pseudomonadota</taxon>
        <taxon>Gammaproteobacteria</taxon>
        <taxon>Pseudomonadales</taxon>
        <taxon>Pseudomonadaceae</taxon>
        <taxon>Pseudomonas</taxon>
    </lineage>
</organism>
<keyword evidence="1" id="KW-1133">Transmembrane helix</keyword>
<gene>
    <name evidence="2" type="ORF">OU419_27340</name>
</gene>
<feature type="transmembrane region" description="Helical" evidence="1">
    <location>
        <begin position="342"/>
        <end position="364"/>
    </location>
</feature>
<feature type="transmembrane region" description="Helical" evidence="1">
    <location>
        <begin position="129"/>
        <end position="150"/>
    </location>
</feature>
<dbReference type="InterPro" id="IPR051923">
    <property type="entry name" value="Glycosyl_Hydrolase_39"/>
</dbReference>
<feature type="transmembrane region" description="Helical" evidence="1">
    <location>
        <begin position="50"/>
        <end position="70"/>
    </location>
</feature>
<keyword evidence="1" id="KW-0812">Transmembrane</keyword>
<proteinExistence type="predicted"/>
<dbReference type="PANTHER" id="PTHR12631">
    <property type="entry name" value="ALPHA-L-IDURONIDASE"/>
    <property type="match status" value="1"/>
</dbReference>